<dbReference type="AlphaFoldDB" id="A0A814FY41"/>
<evidence type="ECO:0000313" key="4">
    <source>
        <dbReference type="Proteomes" id="UP000663879"/>
    </source>
</evidence>
<dbReference type="Proteomes" id="UP000663879">
    <property type="component" value="Unassembled WGS sequence"/>
</dbReference>
<evidence type="ECO:0000256" key="2">
    <source>
        <dbReference type="SAM" id="Phobius"/>
    </source>
</evidence>
<evidence type="ECO:0000313" key="3">
    <source>
        <dbReference type="EMBL" id="CAF0986494.1"/>
    </source>
</evidence>
<sequence>MVQSIIINREALAAMSYESENSTIKDKVLDNSEIKQMEEFMKLFENLRDINEIFSGQLFFTISLIFPIIYSLMNYELRELNINSYELQTISNKTFSPNSSDISSSASSSFSLENTPINTHQDRQSRTKKIQKEKNVF</sequence>
<name>A0A814FY41_9BILA</name>
<protein>
    <submittedName>
        <fullName evidence="3">Uncharacterized protein</fullName>
    </submittedName>
</protein>
<evidence type="ECO:0000256" key="1">
    <source>
        <dbReference type="SAM" id="MobiDB-lite"/>
    </source>
</evidence>
<keyword evidence="2" id="KW-0472">Membrane</keyword>
<feature type="transmembrane region" description="Helical" evidence="2">
    <location>
        <begin position="53"/>
        <end position="73"/>
    </location>
</feature>
<dbReference type="OrthoDB" id="6614111at2759"/>
<keyword evidence="4" id="KW-1185">Reference proteome</keyword>
<dbReference type="EMBL" id="CAJNOC010003526">
    <property type="protein sequence ID" value="CAF0986494.1"/>
    <property type="molecule type" value="Genomic_DNA"/>
</dbReference>
<comment type="caution">
    <text evidence="3">The sequence shown here is derived from an EMBL/GenBank/DDBJ whole genome shotgun (WGS) entry which is preliminary data.</text>
</comment>
<proteinExistence type="predicted"/>
<gene>
    <name evidence="3" type="ORF">OXX778_LOCUS15696</name>
</gene>
<accession>A0A814FY41</accession>
<feature type="compositionally biased region" description="Basic and acidic residues" evidence="1">
    <location>
        <begin position="120"/>
        <end position="137"/>
    </location>
</feature>
<keyword evidence="2" id="KW-1133">Transmembrane helix</keyword>
<reference evidence="3" key="1">
    <citation type="submission" date="2021-02" db="EMBL/GenBank/DDBJ databases">
        <authorList>
            <person name="Nowell W R."/>
        </authorList>
    </citation>
    <scope>NUCLEOTIDE SEQUENCE</scope>
    <source>
        <strain evidence="3">Ploen Becks lab</strain>
    </source>
</reference>
<feature type="region of interest" description="Disordered" evidence="1">
    <location>
        <begin position="95"/>
        <end position="137"/>
    </location>
</feature>
<feature type="compositionally biased region" description="Low complexity" evidence="1">
    <location>
        <begin position="96"/>
        <end position="111"/>
    </location>
</feature>
<organism evidence="3 4">
    <name type="scientific">Brachionus calyciflorus</name>
    <dbReference type="NCBI Taxonomy" id="104777"/>
    <lineage>
        <taxon>Eukaryota</taxon>
        <taxon>Metazoa</taxon>
        <taxon>Spiralia</taxon>
        <taxon>Gnathifera</taxon>
        <taxon>Rotifera</taxon>
        <taxon>Eurotatoria</taxon>
        <taxon>Monogononta</taxon>
        <taxon>Pseudotrocha</taxon>
        <taxon>Ploima</taxon>
        <taxon>Brachionidae</taxon>
        <taxon>Brachionus</taxon>
    </lineage>
</organism>
<keyword evidence="2" id="KW-0812">Transmembrane</keyword>